<dbReference type="EMBL" id="LAZR01018947">
    <property type="protein sequence ID" value="KKL94360.1"/>
    <property type="molecule type" value="Genomic_DNA"/>
</dbReference>
<evidence type="ECO:0000313" key="1">
    <source>
        <dbReference type="EMBL" id="KKL94360.1"/>
    </source>
</evidence>
<proteinExistence type="predicted"/>
<reference evidence="1" key="1">
    <citation type="journal article" date="2015" name="Nature">
        <title>Complex archaea that bridge the gap between prokaryotes and eukaryotes.</title>
        <authorList>
            <person name="Spang A."/>
            <person name="Saw J.H."/>
            <person name="Jorgensen S.L."/>
            <person name="Zaremba-Niedzwiedzka K."/>
            <person name="Martijn J."/>
            <person name="Lind A.E."/>
            <person name="van Eijk R."/>
            <person name="Schleper C."/>
            <person name="Guy L."/>
            <person name="Ettema T.J."/>
        </authorList>
    </citation>
    <scope>NUCLEOTIDE SEQUENCE</scope>
</reference>
<name>A0A0F9IKR3_9ZZZZ</name>
<accession>A0A0F9IKR3</accession>
<organism evidence="1">
    <name type="scientific">marine sediment metagenome</name>
    <dbReference type="NCBI Taxonomy" id="412755"/>
    <lineage>
        <taxon>unclassified sequences</taxon>
        <taxon>metagenomes</taxon>
        <taxon>ecological metagenomes</taxon>
    </lineage>
</organism>
<sequence>MVTKQCSKCKKRYPDTLKNFSPCSGQCRPCKRAYQKRYSK</sequence>
<dbReference type="AlphaFoldDB" id="A0A0F9IKR3"/>
<comment type="caution">
    <text evidence="1">The sequence shown here is derived from an EMBL/GenBank/DDBJ whole genome shotgun (WGS) entry which is preliminary data.</text>
</comment>
<protein>
    <submittedName>
        <fullName evidence="1">Uncharacterized protein</fullName>
    </submittedName>
</protein>
<gene>
    <name evidence="1" type="ORF">LCGC14_1865520</name>
</gene>
<feature type="non-terminal residue" evidence="1">
    <location>
        <position position="40"/>
    </location>
</feature>